<dbReference type="Proteomes" id="UP001492380">
    <property type="component" value="Unassembled WGS sequence"/>
</dbReference>
<gene>
    <name evidence="2" type="ORF">HDK90DRAFT_407549</name>
</gene>
<evidence type="ECO:0008006" key="4">
    <source>
        <dbReference type="Google" id="ProtNLM"/>
    </source>
</evidence>
<keyword evidence="3" id="KW-1185">Reference proteome</keyword>
<dbReference type="PANTHER" id="PTHR38787">
    <property type="entry name" value="REGULATORY P DOMAIN-CONTAINING PROTEIN"/>
    <property type="match status" value="1"/>
</dbReference>
<organism evidence="2 3">
    <name type="scientific">Phyllosticta capitalensis</name>
    <dbReference type="NCBI Taxonomy" id="121624"/>
    <lineage>
        <taxon>Eukaryota</taxon>
        <taxon>Fungi</taxon>
        <taxon>Dikarya</taxon>
        <taxon>Ascomycota</taxon>
        <taxon>Pezizomycotina</taxon>
        <taxon>Dothideomycetes</taxon>
        <taxon>Dothideomycetes incertae sedis</taxon>
        <taxon>Botryosphaeriales</taxon>
        <taxon>Phyllostictaceae</taxon>
        <taxon>Phyllosticta</taxon>
    </lineage>
</organism>
<feature type="chain" id="PRO_5045044097" description="Regulatory P domain-containing protein" evidence="1">
    <location>
        <begin position="17"/>
        <end position="471"/>
    </location>
</feature>
<dbReference type="NCBIfam" id="TIGR04312">
    <property type="entry name" value="choice_anch_B"/>
    <property type="match status" value="1"/>
</dbReference>
<name>A0ABR1Z1L2_9PEZI</name>
<sequence>MIKSAFLATLLGVALSKEMAQDKVKAAALYKTGIIHSRIMTNKHATFDRQRAAGAYASAQYPELGYTECVDGLAVAISGDANNTFRCNNVDLYHFLSHEALGSNGGEGSSSWGWTSPSGREFLAIGQSDGAAFAEITSEGKLSYLGRLPQYSVPSIWREIRGYKNYMVIGSEAEGHNIQIFDMAKLLDVDPASPVTFSNDADLTGLFKGLPIGRTHNVVVNEETNWVYAVGAAPRNSSCAAGLIFIDLSDPAHPTSPGCDPQDGYVHDAQCLVYNGPDTAYVGHEICYGYNEDTLTIYDVTNKPNSTVVSRTSYQGAAYTHQGWVLDTKWQQFLLLDDEYDEYDRVDPAADGYHVTYIWDISSLASPKQTGLFKSSHHSVDHNQYVWGNRTYQSNYGSGLAVLDISSIPSDPTGAGVEEVAWFDVYPEDDATPEGGVIDFVGSWSSYAGFSSGFVFVNTIERGGFVVKLKE</sequence>
<proteinExistence type="predicted"/>
<dbReference type="InterPro" id="IPR027589">
    <property type="entry name" value="Choice_anch_B"/>
</dbReference>
<keyword evidence="1" id="KW-0732">Signal</keyword>
<feature type="signal peptide" evidence="1">
    <location>
        <begin position="1"/>
        <end position="16"/>
    </location>
</feature>
<evidence type="ECO:0000256" key="1">
    <source>
        <dbReference type="SAM" id="SignalP"/>
    </source>
</evidence>
<reference evidence="2 3" key="1">
    <citation type="submission" date="2024-04" db="EMBL/GenBank/DDBJ databases">
        <title>Phyllosticta paracitricarpa is synonymous to the EU quarantine fungus P. citricarpa based on phylogenomic analyses.</title>
        <authorList>
            <consortium name="Lawrence Berkeley National Laboratory"/>
            <person name="Van Ingen-Buijs V.A."/>
            <person name="Van Westerhoven A.C."/>
            <person name="Haridas S."/>
            <person name="Skiadas P."/>
            <person name="Martin F."/>
            <person name="Groenewald J.Z."/>
            <person name="Crous P.W."/>
            <person name="Seidl M.F."/>
        </authorList>
    </citation>
    <scope>NUCLEOTIDE SEQUENCE [LARGE SCALE GENOMIC DNA]</scope>
    <source>
        <strain evidence="2 3">CBS 123374</strain>
    </source>
</reference>
<evidence type="ECO:0000313" key="3">
    <source>
        <dbReference type="Proteomes" id="UP001492380"/>
    </source>
</evidence>
<evidence type="ECO:0000313" key="2">
    <source>
        <dbReference type="EMBL" id="KAK8246283.1"/>
    </source>
</evidence>
<dbReference type="EMBL" id="JBBWRZ010000001">
    <property type="protein sequence ID" value="KAK8246283.1"/>
    <property type="molecule type" value="Genomic_DNA"/>
</dbReference>
<dbReference type="PANTHER" id="PTHR38787:SF3">
    <property type="entry name" value="REGULATORY P DOMAIN-CONTAINING PROTEIN"/>
    <property type="match status" value="1"/>
</dbReference>
<protein>
    <recommendedName>
        <fullName evidence="4">Regulatory P domain-containing protein</fullName>
    </recommendedName>
</protein>
<comment type="caution">
    <text evidence="2">The sequence shown here is derived from an EMBL/GenBank/DDBJ whole genome shotgun (WGS) entry which is preliminary data.</text>
</comment>
<accession>A0ABR1Z1L2</accession>